<evidence type="ECO:0000259" key="1">
    <source>
        <dbReference type="Pfam" id="PF04480"/>
    </source>
</evidence>
<dbReference type="PANTHER" id="PTHR38590">
    <property type="entry name" value="BLL0828 PROTEIN"/>
    <property type="match status" value="1"/>
</dbReference>
<dbReference type="GO" id="GO:0004519">
    <property type="term" value="F:endonuclease activity"/>
    <property type="evidence" value="ECO:0007669"/>
    <property type="project" value="UniProtKB-KW"/>
</dbReference>
<keyword evidence="2" id="KW-0378">Hydrolase</keyword>
<dbReference type="EMBL" id="JARGDL010000033">
    <property type="protein sequence ID" value="MDF1613256.1"/>
    <property type="molecule type" value="Genomic_DNA"/>
</dbReference>
<accession>A0AAE3NYF2</accession>
<dbReference type="InterPro" id="IPR007569">
    <property type="entry name" value="DUF559"/>
</dbReference>
<evidence type="ECO:0000313" key="3">
    <source>
        <dbReference type="Proteomes" id="UP001221302"/>
    </source>
</evidence>
<keyword evidence="2" id="KW-0540">Nuclease</keyword>
<proteinExistence type="predicted"/>
<organism evidence="2 3">
    <name type="scientific">Stygiobacter electus</name>
    <dbReference type="NCBI Taxonomy" id="3032292"/>
    <lineage>
        <taxon>Bacteria</taxon>
        <taxon>Pseudomonadati</taxon>
        <taxon>Ignavibacteriota</taxon>
        <taxon>Ignavibacteria</taxon>
        <taxon>Ignavibacteriales</taxon>
        <taxon>Melioribacteraceae</taxon>
        <taxon>Stygiobacter</taxon>
    </lineage>
</organism>
<dbReference type="AlphaFoldDB" id="A0AAE3NYF2"/>
<dbReference type="Pfam" id="PF04480">
    <property type="entry name" value="DUF559"/>
    <property type="match status" value="1"/>
</dbReference>
<name>A0AAE3NYF2_9BACT</name>
<dbReference type="PANTHER" id="PTHR38590:SF1">
    <property type="entry name" value="BLL0828 PROTEIN"/>
    <property type="match status" value="1"/>
</dbReference>
<dbReference type="RefSeq" id="WP_321537029.1">
    <property type="nucleotide sequence ID" value="NZ_JARGDL010000033.1"/>
</dbReference>
<sequence length="116" mass="14295">MIAKTFCRQLRKNSTQAENIFWERVRSRKFLKKKFYRQYPIFYDLFGLESFFIADFYCHEEKIIIELDGEIHKYKLKDDEKRTEILNQLGLKVIRFRNEEITKDLSDVLEKLKQYI</sequence>
<dbReference type="Gene3D" id="3.40.960.10">
    <property type="entry name" value="VSR Endonuclease"/>
    <property type="match status" value="1"/>
</dbReference>
<dbReference type="InterPro" id="IPR011335">
    <property type="entry name" value="Restrct_endonuc-II-like"/>
</dbReference>
<feature type="domain" description="DUF559" evidence="1">
    <location>
        <begin position="4"/>
        <end position="114"/>
    </location>
</feature>
<gene>
    <name evidence="2" type="ORF">P0M35_13920</name>
</gene>
<dbReference type="InterPro" id="IPR047216">
    <property type="entry name" value="Endonuclease_DUF559_bact"/>
</dbReference>
<dbReference type="Proteomes" id="UP001221302">
    <property type="component" value="Unassembled WGS sequence"/>
</dbReference>
<reference evidence="2" key="1">
    <citation type="submission" date="2023-03" db="EMBL/GenBank/DDBJ databases">
        <title>Stygiobacter electus gen. nov., sp. nov., facultatively anaerobic thermotolerant bacterium of the class Ignavibacteria from a well of Yessentuki mineral water deposit.</title>
        <authorList>
            <person name="Podosokorskaya O.A."/>
            <person name="Elcheninov A.G."/>
            <person name="Petrova N.F."/>
            <person name="Zavarzina D.G."/>
            <person name="Kublanov I.V."/>
            <person name="Merkel A.Y."/>
        </authorList>
    </citation>
    <scope>NUCLEOTIDE SEQUENCE</scope>
    <source>
        <strain evidence="2">09-Me</strain>
    </source>
</reference>
<keyword evidence="3" id="KW-1185">Reference proteome</keyword>
<dbReference type="SUPFAM" id="SSF52980">
    <property type="entry name" value="Restriction endonuclease-like"/>
    <property type="match status" value="1"/>
</dbReference>
<keyword evidence="2" id="KW-0255">Endonuclease</keyword>
<dbReference type="CDD" id="cd01038">
    <property type="entry name" value="Endonuclease_DUF559"/>
    <property type="match status" value="1"/>
</dbReference>
<comment type="caution">
    <text evidence="2">The sequence shown here is derived from an EMBL/GenBank/DDBJ whole genome shotgun (WGS) entry which is preliminary data.</text>
</comment>
<evidence type="ECO:0000313" key="2">
    <source>
        <dbReference type="EMBL" id="MDF1613256.1"/>
    </source>
</evidence>
<protein>
    <submittedName>
        <fullName evidence="2">Endonuclease domain-containing protein</fullName>
    </submittedName>
</protein>